<evidence type="ECO:0000313" key="2">
    <source>
        <dbReference type="WBParaSite" id="JU765_v2.g12128.t1"/>
    </source>
</evidence>
<proteinExistence type="predicted"/>
<dbReference type="WBParaSite" id="JU765_v2.g12128.t1">
    <property type="protein sequence ID" value="JU765_v2.g12128.t1"/>
    <property type="gene ID" value="JU765_v2.g12128"/>
</dbReference>
<organism evidence="1 2">
    <name type="scientific">Panagrolaimus sp. JU765</name>
    <dbReference type="NCBI Taxonomy" id="591449"/>
    <lineage>
        <taxon>Eukaryota</taxon>
        <taxon>Metazoa</taxon>
        <taxon>Ecdysozoa</taxon>
        <taxon>Nematoda</taxon>
        <taxon>Chromadorea</taxon>
        <taxon>Rhabditida</taxon>
        <taxon>Tylenchina</taxon>
        <taxon>Panagrolaimomorpha</taxon>
        <taxon>Panagrolaimoidea</taxon>
        <taxon>Panagrolaimidae</taxon>
        <taxon>Panagrolaimus</taxon>
    </lineage>
</organism>
<dbReference type="Proteomes" id="UP000887576">
    <property type="component" value="Unplaced"/>
</dbReference>
<name>A0AC34Q1Z5_9BILA</name>
<reference evidence="2" key="1">
    <citation type="submission" date="2022-11" db="UniProtKB">
        <authorList>
            <consortium name="WormBaseParasite"/>
        </authorList>
    </citation>
    <scope>IDENTIFICATION</scope>
</reference>
<accession>A0AC34Q1Z5</accession>
<evidence type="ECO:0000313" key="1">
    <source>
        <dbReference type="Proteomes" id="UP000887576"/>
    </source>
</evidence>
<protein>
    <submittedName>
        <fullName evidence="2">Uncharacterized protein</fullName>
    </submittedName>
</protein>
<sequence length="110" mass="13056">MRFFYNQIILLVISCLLWINAFAAPYTPNLLYDQFDLSNLFTNPNIQVTKRVHGLSLLRMNKLPKLQKRVHSLSLLRMGKLFKPNLSSQVKRQSNQSLWRYLAKEYYPTH</sequence>